<feature type="domain" description="VOC" evidence="2">
    <location>
        <begin position="4"/>
        <end position="84"/>
    </location>
</feature>
<proteinExistence type="predicted"/>
<sequence length="84" mass="9420">MIGTLGSVTIFVTDQERSVDFYTKKLGFELRRDQKFGPIRWVEVAPTGSATTIVLFPPAQPGLPEPHPRRQPHAAARRSPCPHR</sequence>
<feature type="region of interest" description="Disordered" evidence="1">
    <location>
        <begin position="58"/>
        <end position="84"/>
    </location>
</feature>
<dbReference type="HOGENOM" id="CLU_2525627_0_0_11"/>
<dbReference type="InterPro" id="IPR037523">
    <property type="entry name" value="VOC_core"/>
</dbReference>
<dbReference type="PROSITE" id="PS51819">
    <property type="entry name" value="VOC"/>
    <property type="match status" value="1"/>
</dbReference>
<dbReference type="InterPro" id="IPR029068">
    <property type="entry name" value="Glyas_Bleomycin-R_OHBP_Dase"/>
</dbReference>
<accession>A4X6B5</accession>
<feature type="compositionally biased region" description="Basic residues" evidence="1">
    <location>
        <begin position="69"/>
        <end position="84"/>
    </location>
</feature>
<evidence type="ECO:0000313" key="4">
    <source>
        <dbReference type="Proteomes" id="UP000000235"/>
    </source>
</evidence>
<keyword evidence="4" id="KW-1185">Reference proteome</keyword>
<evidence type="ECO:0000259" key="2">
    <source>
        <dbReference type="PROSITE" id="PS51819"/>
    </source>
</evidence>
<dbReference type="PANTHER" id="PTHR36437">
    <property type="entry name" value="GLYOXALASE/BLEOMYCIN RESISTANCE PROTEIN/DIOXYGENASE"/>
    <property type="match status" value="1"/>
</dbReference>
<dbReference type="Pfam" id="PF00903">
    <property type="entry name" value="Glyoxalase"/>
    <property type="match status" value="1"/>
</dbReference>
<dbReference type="RefSeq" id="WP_011905845.1">
    <property type="nucleotide sequence ID" value="NC_009380.1"/>
</dbReference>
<organism evidence="3 4">
    <name type="scientific">Salinispora tropica (strain ATCC BAA-916 / DSM 44818 / JCM 13857 / NBRC 105044 / CNB-440)</name>
    <dbReference type="NCBI Taxonomy" id="369723"/>
    <lineage>
        <taxon>Bacteria</taxon>
        <taxon>Bacillati</taxon>
        <taxon>Actinomycetota</taxon>
        <taxon>Actinomycetes</taxon>
        <taxon>Micromonosporales</taxon>
        <taxon>Micromonosporaceae</taxon>
        <taxon>Salinispora</taxon>
    </lineage>
</organism>
<dbReference type="EMBL" id="CP000667">
    <property type="protein sequence ID" value="ABP54415.1"/>
    <property type="molecule type" value="Genomic_DNA"/>
</dbReference>
<dbReference type="PANTHER" id="PTHR36437:SF2">
    <property type="entry name" value="GLYOXALASE_BLEOMYCIN RESISTANCE PROTEIN_DIOXYGENASE"/>
    <property type="match status" value="1"/>
</dbReference>
<dbReference type="InterPro" id="IPR004360">
    <property type="entry name" value="Glyas_Fos-R_dOase_dom"/>
</dbReference>
<dbReference type="eggNOG" id="COG0346">
    <property type="taxonomic scope" value="Bacteria"/>
</dbReference>
<dbReference type="STRING" id="369723.Strop_1956"/>
<reference evidence="4" key="1">
    <citation type="journal article" date="2007" name="Proc. Natl. Acad. Sci. U.S.A.">
        <title>Genome sequencing reveals complex secondary metabolome in the marine actinomycete Salinispora tropica.</title>
        <authorList>
            <person name="Udwary D.W."/>
            <person name="Zeigler L."/>
            <person name="Asolkar R.N."/>
            <person name="Singan V."/>
            <person name="Lapidus A."/>
            <person name="Fenical W."/>
            <person name="Jensen P.R."/>
            <person name="Moore B.S."/>
        </authorList>
    </citation>
    <scope>NUCLEOTIDE SEQUENCE [LARGE SCALE GENOMIC DNA]</scope>
    <source>
        <strain evidence="4">ATCC BAA-916 / DSM 44818 / CNB-440</strain>
    </source>
</reference>
<dbReference type="AlphaFoldDB" id="A4X6B5"/>
<evidence type="ECO:0000256" key="1">
    <source>
        <dbReference type="SAM" id="MobiDB-lite"/>
    </source>
</evidence>
<evidence type="ECO:0000313" key="3">
    <source>
        <dbReference type="EMBL" id="ABP54415.1"/>
    </source>
</evidence>
<dbReference type="Gene3D" id="3.10.180.10">
    <property type="entry name" value="2,3-Dihydroxybiphenyl 1,2-Dioxygenase, domain 1"/>
    <property type="match status" value="1"/>
</dbReference>
<dbReference type="Proteomes" id="UP000000235">
    <property type="component" value="Chromosome"/>
</dbReference>
<name>A4X6B5_SALTO</name>
<gene>
    <name evidence="3" type="ordered locus">Strop_1956</name>
</gene>
<dbReference type="KEGG" id="stp:Strop_1956"/>
<dbReference type="SUPFAM" id="SSF54593">
    <property type="entry name" value="Glyoxalase/Bleomycin resistance protein/Dihydroxybiphenyl dioxygenase"/>
    <property type="match status" value="1"/>
</dbReference>
<protein>
    <recommendedName>
        <fullName evidence="2">VOC domain-containing protein</fullName>
    </recommendedName>
</protein>